<reference evidence="3" key="1">
    <citation type="submission" date="2016-11" db="UniProtKB">
        <authorList>
            <consortium name="WormBaseParasite"/>
        </authorList>
    </citation>
    <scope>IDENTIFICATION</scope>
</reference>
<accession>A0A1I8GU62</accession>
<evidence type="ECO:0000256" key="1">
    <source>
        <dbReference type="SAM" id="MobiDB-lite"/>
    </source>
</evidence>
<sequence>TQSDAEFTAPNGAFESRLSCHRNVLPICPLILAFSFSIAIRTTMKSTTRTVVSRSSAAFSSTSSSYSASLETRNVRTVESSYSCLSNEQFSGFTRPAIMATHGKDESSASLQAGEAAGETETAWHSYVRSLERRHRERSSNSGGSRDWPALAGIREALECSAEPEEISILIINTMCSRLLQRVRTRLRQCRSARCWKHVFQLEASALDCKLARQLHQLASGLAQLRRTAASLSSQQRQLLLSDFDADEDGSSLEGDDAGNSSSIDDDREASEPESSKESSPKMAANASSSSSSGGS</sequence>
<organism evidence="2 3">
    <name type="scientific">Macrostomum lignano</name>
    <dbReference type="NCBI Taxonomy" id="282301"/>
    <lineage>
        <taxon>Eukaryota</taxon>
        <taxon>Metazoa</taxon>
        <taxon>Spiralia</taxon>
        <taxon>Lophotrochozoa</taxon>
        <taxon>Platyhelminthes</taxon>
        <taxon>Rhabditophora</taxon>
        <taxon>Macrostomorpha</taxon>
        <taxon>Macrostomida</taxon>
        <taxon>Macrostomidae</taxon>
        <taxon>Macrostomum</taxon>
    </lineage>
</organism>
<evidence type="ECO:0000313" key="2">
    <source>
        <dbReference type="Proteomes" id="UP000095280"/>
    </source>
</evidence>
<protein>
    <submittedName>
        <fullName evidence="3">F-box domain-containing protein</fullName>
    </submittedName>
</protein>
<dbReference type="WBParaSite" id="maker-uti_cns_0003163-snap-gene-0.3-mRNA-1">
    <property type="protein sequence ID" value="maker-uti_cns_0003163-snap-gene-0.3-mRNA-1"/>
    <property type="gene ID" value="maker-uti_cns_0003163-snap-gene-0.3"/>
</dbReference>
<evidence type="ECO:0000313" key="3">
    <source>
        <dbReference type="WBParaSite" id="maker-uti_cns_0003163-snap-gene-0.3-mRNA-1"/>
    </source>
</evidence>
<feature type="compositionally biased region" description="Acidic residues" evidence="1">
    <location>
        <begin position="245"/>
        <end position="257"/>
    </location>
</feature>
<dbReference type="AlphaFoldDB" id="A0A1I8GU62"/>
<dbReference type="Proteomes" id="UP000095280">
    <property type="component" value="Unplaced"/>
</dbReference>
<name>A0A1I8GU62_9PLAT</name>
<keyword evidence="2" id="KW-1185">Reference proteome</keyword>
<feature type="compositionally biased region" description="Basic and acidic residues" evidence="1">
    <location>
        <begin position="270"/>
        <end position="280"/>
    </location>
</feature>
<proteinExistence type="predicted"/>
<feature type="region of interest" description="Disordered" evidence="1">
    <location>
        <begin position="245"/>
        <end position="296"/>
    </location>
</feature>